<name>A0AAD6D9D0_9EURO</name>
<evidence type="ECO:0000313" key="10">
    <source>
        <dbReference type="Proteomes" id="UP001220324"/>
    </source>
</evidence>
<evidence type="ECO:0000259" key="8">
    <source>
        <dbReference type="PROSITE" id="PS00624"/>
    </source>
</evidence>
<dbReference type="Proteomes" id="UP001220324">
    <property type="component" value="Unassembled WGS sequence"/>
</dbReference>
<dbReference type="InterPro" id="IPR007867">
    <property type="entry name" value="GMC_OxRtase_C"/>
</dbReference>
<evidence type="ECO:0000256" key="5">
    <source>
        <dbReference type="ARBA" id="ARBA00022512"/>
    </source>
</evidence>
<dbReference type="InterPro" id="IPR000172">
    <property type="entry name" value="GMC_OxRdtase_N"/>
</dbReference>
<evidence type="ECO:0000256" key="2">
    <source>
        <dbReference type="ARBA" id="ARBA00004496"/>
    </source>
</evidence>
<evidence type="ECO:0000256" key="7">
    <source>
        <dbReference type="PIRSR" id="PIRSR000137-2"/>
    </source>
</evidence>
<organism evidence="9 10">
    <name type="scientific">Penicillium frequentans</name>
    <dbReference type="NCBI Taxonomy" id="3151616"/>
    <lineage>
        <taxon>Eukaryota</taxon>
        <taxon>Fungi</taxon>
        <taxon>Dikarya</taxon>
        <taxon>Ascomycota</taxon>
        <taxon>Pezizomycotina</taxon>
        <taxon>Eurotiomycetes</taxon>
        <taxon>Eurotiomycetidae</taxon>
        <taxon>Eurotiales</taxon>
        <taxon>Aspergillaceae</taxon>
        <taxon>Penicillium</taxon>
    </lineage>
</organism>
<reference evidence="9 10" key="1">
    <citation type="journal article" date="2023" name="IMA Fungus">
        <title>Comparative genomic study of the Penicillium genus elucidates a diverse pangenome and 15 lateral gene transfer events.</title>
        <authorList>
            <person name="Petersen C."/>
            <person name="Sorensen T."/>
            <person name="Nielsen M.R."/>
            <person name="Sondergaard T.E."/>
            <person name="Sorensen J.L."/>
            <person name="Fitzpatrick D.A."/>
            <person name="Frisvad J.C."/>
            <person name="Nielsen K.L."/>
        </authorList>
    </citation>
    <scope>NUCLEOTIDE SEQUENCE [LARGE SCALE GENOMIC DNA]</scope>
    <source>
        <strain evidence="9 10">IBT 35679</strain>
    </source>
</reference>
<gene>
    <name evidence="9" type="ORF">N7494_001087</name>
</gene>
<accession>A0AAD6D9D0</accession>
<dbReference type="PANTHER" id="PTHR11552">
    <property type="entry name" value="GLUCOSE-METHANOL-CHOLINE GMC OXIDOREDUCTASE"/>
    <property type="match status" value="1"/>
</dbReference>
<dbReference type="Pfam" id="PF00732">
    <property type="entry name" value="GMC_oxred_N"/>
    <property type="match status" value="1"/>
</dbReference>
<protein>
    <recommendedName>
        <fullName evidence="8">Glucose-methanol-choline oxidoreductase N-terminal domain-containing protein</fullName>
    </recommendedName>
</protein>
<keyword evidence="5" id="KW-0134">Cell wall</keyword>
<feature type="domain" description="Glucose-methanol-choline oxidoreductase N-terminal" evidence="8">
    <location>
        <begin position="258"/>
        <end position="272"/>
    </location>
</feature>
<proteinExistence type="inferred from homology"/>
<feature type="active site" description="Proton donor" evidence="6">
    <location>
        <position position="493"/>
    </location>
</feature>
<dbReference type="GO" id="GO:0016614">
    <property type="term" value="F:oxidoreductase activity, acting on CH-OH group of donors"/>
    <property type="evidence" value="ECO:0007669"/>
    <property type="project" value="InterPro"/>
</dbReference>
<dbReference type="PIRSF" id="PIRSF000137">
    <property type="entry name" value="Alcohol_oxidase"/>
    <property type="match status" value="1"/>
</dbReference>
<comment type="subcellular location">
    <subcellularLocation>
        <location evidence="2">Cytoplasm</location>
    </subcellularLocation>
    <subcellularLocation>
        <location evidence="1">Secreted</location>
        <location evidence="1">Cell wall</location>
    </subcellularLocation>
</comment>
<evidence type="ECO:0000256" key="1">
    <source>
        <dbReference type="ARBA" id="ARBA00004191"/>
    </source>
</evidence>
<comment type="similarity">
    <text evidence="3">Belongs to the GMC oxidoreductase family.</text>
</comment>
<dbReference type="Gene3D" id="3.30.560.10">
    <property type="entry name" value="Glucose Oxidase, domain 3"/>
    <property type="match status" value="1"/>
</dbReference>
<keyword evidence="7" id="KW-0285">Flavoprotein</keyword>
<dbReference type="InterPro" id="IPR036188">
    <property type="entry name" value="FAD/NAD-bd_sf"/>
</dbReference>
<evidence type="ECO:0000256" key="3">
    <source>
        <dbReference type="ARBA" id="ARBA00010790"/>
    </source>
</evidence>
<dbReference type="GO" id="GO:0050660">
    <property type="term" value="F:flavin adenine dinucleotide binding"/>
    <property type="evidence" value="ECO:0007669"/>
    <property type="project" value="InterPro"/>
</dbReference>
<feature type="active site" description="Proton acceptor" evidence="6">
    <location>
        <position position="531"/>
    </location>
</feature>
<dbReference type="Pfam" id="PF05199">
    <property type="entry name" value="GMC_oxred_C"/>
    <property type="match status" value="1"/>
</dbReference>
<feature type="binding site" evidence="7">
    <location>
        <position position="223"/>
    </location>
    <ligand>
        <name>FAD</name>
        <dbReference type="ChEBI" id="CHEBI:57692"/>
    </ligand>
</feature>
<keyword evidence="5" id="KW-0964">Secreted</keyword>
<evidence type="ECO:0000256" key="4">
    <source>
        <dbReference type="ARBA" id="ARBA00022490"/>
    </source>
</evidence>
<evidence type="ECO:0000313" key="9">
    <source>
        <dbReference type="EMBL" id="KAJ5557172.1"/>
    </source>
</evidence>
<comment type="cofactor">
    <cofactor evidence="7">
        <name>FAD</name>
        <dbReference type="ChEBI" id="CHEBI:57692"/>
    </cofactor>
</comment>
<dbReference type="SUPFAM" id="SSF51905">
    <property type="entry name" value="FAD/NAD(P)-binding domain"/>
    <property type="match status" value="1"/>
</dbReference>
<dbReference type="InterPro" id="IPR012132">
    <property type="entry name" value="GMC_OxRdtase"/>
</dbReference>
<evidence type="ECO:0000256" key="6">
    <source>
        <dbReference type="PIRSR" id="PIRSR000137-1"/>
    </source>
</evidence>
<comment type="caution">
    <text evidence="9">The sequence shown here is derived from an EMBL/GenBank/DDBJ whole genome shotgun (WGS) entry which is preliminary data.</text>
</comment>
<dbReference type="GO" id="GO:0005737">
    <property type="term" value="C:cytoplasm"/>
    <property type="evidence" value="ECO:0007669"/>
    <property type="project" value="UniProtKB-SubCell"/>
</dbReference>
<dbReference type="PROSITE" id="PS00624">
    <property type="entry name" value="GMC_OXRED_2"/>
    <property type="match status" value="1"/>
</dbReference>
<dbReference type="EMBL" id="JAQIZZ010000001">
    <property type="protein sequence ID" value="KAJ5557172.1"/>
    <property type="molecule type" value="Genomic_DNA"/>
</dbReference>
<dbReference type="AlphaFoldDB" id="A0AAD6D9D0"/>
<keyword evidence="7" id="KW-0274">FAD</keyword>
<keyword evidence="10" id="KW-1185">Reference proteome</keyword>
<dbReference type="Gene3D" id="3.50.50.60">
    <property type="entry name" value="FAD/NAD(P)-binding domain"/>
    <property type="match status" value="1"/>
</dbReference>
<sequence length="552" mass="60010">MAFAYDYIIIGAGLAGTVLASKLHQKLPSSSILLLEAGSDPFSHQHTTEPLKAPQALKTELDWNLSTVPQQHFGNRTCYQAAGKALGGSTAISNGTWTRGPKVDYDRWATLVGDARWSYNALQPYFPKTESRSAEEDVSRFSAKPFVTYTSTPSQSHEKRKYPLREPVKEAWMGSGVKFVDDVNTGFPVGLSERVECWNQGRRQHVHRVFGLDGVQVLTKSAVARIIITDVDGEMVATGVELVGGAEFLAKEVILSAGAYNSPKILFLSGIGPKDVLRNAGITQTVESPYVGRNFHDHVSVPIVWRLKKPELNLGFEALMQDPVMKLGWPSDWTIFSGLERSLVKTSIEKDGGHLNNPSSQLLLNPHCVFTETANYYTPVGAGLADMNTPMDGTCISSTVLGVSPTSRGEITISSADPLAPPVIDPNYYATELDRVAIRSAVRKAFEVYQGSEALKDIVQCEVPPPGYEGLTATSTDEEIDDRVRRVGITSFHPAGSCSMGRVVDPELRVHGVKGLRIVDASVIPLPLAAHLQVAVYALGARAVDFIVAQHK</sequence>
<dbReference type="PANTHER" id="PTHR11552:SF123">
    <property type="entry name" value="GMC OXIDOREDUCTASE (AFU_ORTHOLOGUE AFUA_2G01770)-RELATED"/>
    <property type="match status" value="1"/>
</dbReference>
<keyword evidence="4" id="KW-0963">Cytoplasm</keyword>
<dbReference type="SUPFAM" id="SSF54373">
    <property type="entry name" value="FAD-linked reductases, C-terminal domain"/>
    <property type="match status" value="1"/>
</dbReference>